<comment type="caution">
    <text evidence="7">The sequence shown here is derived from an EMBL/GenBank/DDBJ whole genome shotgun (WGS) entry which is preliminary data.</text>
</comment>
<dbReference type="RefSeq" id="WP_203979392.1">
    <property type="nucleotide sequence ID" value="NZ_BAAAKY010000030.1"/>
</dbReference>
<dbReference type="Pfam" id="PF03466">
    <property type="entry name" value="LysR_substrate"/>
    <property type="match status" value="1"/>
</dbReference>
<dbReference type="GO" id="GO:0032993">
    <property type="term" value="C:protein-DNA complex"/>
    <property type="evidence" value="ECO:0007669"/>
    <property type="project" value="TreeGrafter"/>
</dbReference>
<keyword evidence="8" id="KW-1185">Reference proteome</keyword>
<evidence type="ECO:0000256" key="4">
    <source>
        <dbReference type="ARBA" id="ARBA00023163"/>
    </source>
</evidence>
<dbReference type="PANTHER" id="PTHR30346:SF29">
    <property type="entry name" value="LYSR SUBSTRATE-BINDING"/>
    <property type="match status" value="1"/>
</dbReference>
<dbReference type="GO" id="GO:0003700">
    <property type="term" value="F:DNA-binding transcription factor activity"/>
    <property type="evidence" value="ECO:0007669"/>
    <property type="project" value="InterPro"/>
</dbReference>
<feature type="compositionally biased region" description="Pro residues" evidence="5">
    <location>
        <begin position="314"/>
        <end position="329"/>
    </location>
</feature>
<evidence type="ECO:0000259" key="6">
    <source>
        <dbReference type="PROSITE" id="PS50931"/>
    </source>
</evidence>
<comment type="similarity">
    <text evidence="1">Belongs to the LysR transcriptional regulatory family.</text>
</comment>
<feature type="domain" description="HTH lysR-type" evidence="6">
    <location>
        <begin position="2"/>
        <end position="59"/>
    </location>
</feature>
<dbReference type="CDD" id="cd08423">
    <property type="entry name" value="PBP2_LTTR_like_6"/>
    <property type="match status" value="1"/>
</dbReference>
<dbReference type="InterPro" id="IPR036390">
    <property type="entry name" value="WH_DNA-bd_sf"/>
</dbReference>
<dbReference type="AlphaFoldDB" id="A0A8J3USD3"/>
<dbReference type="PROSITE" id="PS50931">
    <property type="entry name" value="HTH_LYSR"/>
    <property type="match status" value="1"/>
</dbReference>
<organism evidence="7 8">
    <name type="scientific">Planotetraspora silvatica</name>
    <dbReference type="NCBI Taxonomy" id="234614"/>
    <lineage>
        <taxon>Bacteria</taxon>
        <taxon>Bacillati</taxon>
        <taxon>Actinomycetota</taxon>
        <taxon>Actinomycetes</taxon>
        <taxon>Streptosporangiales</taxon>
        <taxon>Streptosporangiaceae</taxon>
        <taxon>Planotetraspora</taxon>
    </lineage>
</organism>
<dbReference type="Pfam" id="PF00126">
    <property type="entry name" value="HTH_1"/>
    <property type="match status" value="1"/>
</dbReference>
<name>A0A8J3USD3_9ACTN</name>
<gene>
    <name evidence="7" type="ORF">Psi02_62940</name>
</gene>
<protein>
    <submittedName>
        <fullName evidence="7">LysR family transcriptional regulator</fullName>
    </submittedName>
</protein>
<dbReference type="Proteomes" id="UP000644610">
    <property type="component" value="Unassembled WGS sequence"/>
</dbReference>
<evidence type="ECO:0000313" key="7">
    <source>
        <dbReference type="EMBL" id="GII49870.1"/>
    </source>
</evidence>
<dbReference type="InterPro" id="IPR036388">
    <property type="entry name" value="WH-like_DNA-bd_sf"/>
</dbReference>
<dbReference type="Gene3D" id="1.10.10.10">
    <property type="entry name" value="Winged helix-like DNA-binding domain superfamily/Winged helix DNA-binding domain"/>
    <property type="match status" value="1"/>
</dbReference>
<dbReference type="InterPro" id="IPR005119">
    <property type="entry name" value="LysR_subst-bd"/>
</dbReference>
<dbReference type="InterPro" id="IPR000847">
    <property type="entry name" value="LysR_HTH_N"/>
</dbReference>
<dbReference type="FunFam" id="1.10.10.10:FF:000001">
    <property type="entry name" value="LysR family transcriptional regulator"/>
    <property type="match status" value="1"/>
</dbReference>
<sequence length="329" mass="34902">MLDPKKLQILVDVAETGSIAGAADRAGVSASAASQQLAALERQIGAALLERSARSVRLTAAGQVLADRASRVLAELHEATRAVHAAAGLQGGTLRFAAFASSGPALTVPALAAFHRRHPEIIITFTEMEPEEAIPAVAEGTIDLAVTHRYRHVPRPDLRGLHQTLLYRDRLVLAVPAHARPAAQTAVSLADFADAAWVATKPVTGFQAVTEHACRRAGFIPYVAFRADDYDLLLSLVGADLGVALVPELLAGARPGIAYLQLADPLGLTRDVHITTRTADPSPAVTAMARCLNQQLTRRPWTRRPPVEHTAPPSSSPPPMPRSPAKPPT</sequence>
<evidence type="ECO:0000256" key="3">
    <source>
        <dbReference type="ARBA" id="ARBA00023125"/>
    </source>
</evidence>
<dbReference type="GO" id="GO:0003677">
    <property type="term" value="F:DNA binding"/>
    <property type="evidence" value="ECO:0007669"/>
    <property type="project" value="UniProtKB-KW"/>
</dbReference>
<evidence type="ECO:0000313" key="8">
    <source>
        <dbReference type="Proteomes" id="UP000644610"/>
    </source>
</evidence>
<dbReference type="EMBL" id="BOOQ01000046">
    <property type="protein sequence ID" value="GII49870.1"/>
    <property type="molecule type" value="Genomic_DNA"/>
</dbReference>
<dbReference type="SUPFAM" id="SSF46785">
    <property type="entry name" value="Winged helix' DNA-binding domain"/>
    <property type="match status" value="1"/>
</dbReference>
<dbReference type="Gene3D" id="3.40.190.290">
    <property type="match status" value="1"/>
</dbReference>
<proteinExistence type="inferred from homology"/>
<accession>A0A8J3USD3</accession>
<evidence type="ECO:0000256" key="1">
    <source>
        <dbReference type="ARBA" id="ARBA00009437"/>
    </source>
</evidence>
<evidence type="ECO:0000256" key="5">
    <source>
        <dbReference type="SAM" id="MobiDB-lite"/>
    </source>
</evidence>
<evidence type="ECO:0000256" key="2">
    <source>
        <dbReference type="ARBA" id="ARBA00023015"/>
    </source>
</evidence>
<dbReference type="SUPFAM" id="SSF53850">
    <property type="entry name" value="Periplasmic binding protein-like II"/>
    <property type="match status" value="1"/>
</dbReference>
<reference evidence="7" key="1">
    <citation type="submission" date="2021-01" db="EMBL/GenBank/DDBJ databases">
        <title>Whole genome shotgun sequence of Planotetraspora silvatica NBRC 100141.</title>
        <authorList>
            <person name="Komaki H."/>
            <person name="Tamura T."/>
        </authorList>
    </citation>
    <scope>NUCLEOTIDE SEQUENCE</scope>
    <source>
        <strain evidence="7">NBRC 100141</strain>
    </source>
</reference>
<dbReference type="PANTHER" id="PTHR30346">
    <property type="entry name" value="TRANSCRIPTIONAL DUAL REGULATOR HCAR-RELATED"/>
    <property type="match status" value="1"/>
</dbReference>
<keyword evidence="4" id="KW-0804">Transcription</keyword>
<keyword evidence="3" id="KW-0238">DNA-binding</keyword>
<feature type="region of interest" description="Disordered" evidence="5">
    <location>
        <begin position="295"/>
        <end position="329"/>
    </location>
</feature>
<keyword evidence="2" id="KW-0805">Transcription regulation</keyword>